<keyword evidence="3" id="KW-0378">Hydrolase</keyword>
<dbReference type="CDD" id="cd01283">
    <property type="entry name" value="cytidine_deaminase"/>
    <property type="match status" value="1"/>
</dbReference>
<dbReference type="GO" id="GO:0072527">
    <property type="term" value="P:pyrimidine-containing compound metabolic process"/>
    <property type="evidence" value="ECO:0007669"/>
    <property type="project" value="UniProtKB-ARBA"/>
</dbReference>
<dbReference type="AlphaFoldDB" id="W2C5B4"/>
<sequence length="157" mass="17185">MREERIEIHLQKGRIEELTADERRGMDVALAAAERAYAPYSRFHVGAAVELADGRLVPGSNQENAAYPSGLCAERTALFTAGAQYPDVAVRALYVVAMKDGVVQDKISPCGGCRQVISEVEHRYGQSIRIYLCGRTEYCCVESAEALLPLSFGSKDL</sequence>
<keyword evidence="4" id="KW-0862">Zinc</keyword>
<evidence type="ECO:0000256" key="2">
    <source>
        <dbReference type="ARBA" id="ARBA00022723"/>
    </source>
</evidence>
<keyword evidence="2" id="KW-0479">Metal-binding</keyword>
<dbReference type="InterPro" id="IPR002125">
    <property type="entry name" value="CMP_dCMP_dom"/>
</dbReference>
<dbReference type="PROSITE" id="PS51747">
    <property type="entry name" value="CYT_DCMP_DEAMINASES_2"/>
    <property type="match status" value="1"/>
</dbReference>
<organism evidence="6 7">
    <name type="scientific">Tannerella sp. oral taxon BU063 isolate Cell 2</name>
    <dbReference type="NCBI Taxonomy" id="1411148"/>
    <lineage>
        <taxon>Bacteria</taxon>
        <taxon>Pseudomonadati</taxon>
        <taxon>Bacteroidota</taxon>
        <taxon>Bacteroidia</taxon>
        <taxon>Bacteroidales</taxon>
        <taxon>Tannerellaceae</taxon>
        <taxon>Tannerella</taxon>
    </lineage>
</organism>
<dbReference type="NCBIfam" id="NF004064">
    <property type="entry name" value="PRK05578.1"/>
    <property type="match status" value="1"/>
</dbReference>
<proteinExistence type="inferred from homology"/>
<name>W2C5B4_9BACT</name>
<dbReference type="InterPro" id="IPR016192">
    <property type="entry name" value="APOBEC/CMP_deaminase_Zn-bd"/>
</dbReference>
<dbReference type="InterPro" id="IPR016193">
    <property type="entry name" value="Cytidine_deaminase-like"/>
</dbReference>
<evidence type="ECO:0000256" key="3">
    <source>
        <dbReference type="ARBA" id="ARBA00022801"/>
    </source>
</evidence>
<dbReference type="EMBL" id="AYUF01000469">
    <property type="protein sequence ID" value="ETK01611.1"/>
    <property type="molecule type" value="Genomic_DNA"/>
</dbReference>
<dbReference type="GO" id="GO:0005829">
    <property type="term" value="C:cytosol"/>
    <property type="evidence" value="ECO:0007669"/>
    <property type="project" value="TreeGrafter"/>
</dbReference>
<dbReference type="GO" id="GO:0055086">
    <property type="term" value="P:nucleobase-containing small molecule metabolic process"/>
    <property type="evidence" value="ECO:0007669"/>
    <property type="project" value="UniProtKB-ARBA"/>
</dbReference>
<accession>W2C5B4</accession>
<dbReference type="GO" id="GO:0004126">
    <property type="term" value="F:cytidine deaminase activity"/>
    <property type="evidence" value="ECO:0007669"/>
    <property type="project" value="UniProtKB-ARBA"/>
</dbReference>
<gene>
    <name evidence="6" type="ORF">N425_08775</name>
</gene>
<dbReference type="Proteomes" id="UP000018837">
    <property type="component" value="Unassembled WGS sequence"/>
</dbReference>
<dbReference type="PROSITE" id="PS00903">
    <property type="entry name" value="CYT_DCMP_DEAMINASES_1"/>
    <property type="match status" value="1"/>
</dbReference>
<dbReference type="SUPFAM" id="SSF53927">
    <property type="entry name" value="Cytidine deaminase-like"/>
    <property type="match status" value="1"/>
</dbReference>
<protein>
    <submittedName>
        <fullName evidence="6">Cytidine deaminase</fullName>
    </submittedName>
</protein>
<comment type="caution">
    <text evidence="6">The sequence shown here is derived from an EMBL/GenBank/DDBJ whole genome shotgun (WGS) entry which is preliminary data.</text>
</comment>
<evidence type="ECO:0000256" key="1">
    <source>
        <dbReference type="ARBA" id="ARBA00006576"/>
    </source>
</evidence>
<dbReference type="Gene3D" id="3.40.140.10">
    <property type="entry name" value="Cytidine Deaminase, domain 2"/>
    <property type="match status" value="1"/>
</dbReference>
<reference evidence="6 7" key="1">
    <citation type="submission" date="2013-11" db="EMBL/GenBank/DDBJ databases">
        <title>Single cell genomics of uncultured Tannerella BU063 (oral taxon 286).</title>
        <authorList>
            <person name="Beall C.J."/>
            <person name="Campbell A.G."/>
            <person name="Griffen A.L."/>
            <person name="Podar M."/>
            <person name="Leys E.J."/>
        </authorList>
    </citation>
    <scope>NUCLEOTIDE SEQUENCE [LARGE SCALE GENOMIC DNA]</scope>
    <source>
        <strain evidence="6">Cell 2</strain>
    </source>
</reference>
<dbReference type="InterPro" id="IPR050202">
    <property type="entry name" value="Cyt/Deoxycyt_deaminase"/>
</dbReference>
<dbReference type="GO" id="GO:0008270">
    <property type="term" value="F:zinc ion binding"/>
    <property type="evidence" value="ECO:0007669"/>
    <property type="project" value="InterPro"/>
</dbReference>
<evidence type="ECO:0000313" key="6">
    <source>
        <dbReference type="EMBL" id="ETK01611.1"/>
    </source>
</evidence>
<feature type="domain" description="CMP/dCMP-type deaminase" evidence="5">
    <location>
        <begin position="20"/>
        <end position="150"/>
    </location>
</feature>
<dbReference type="GO" id="GO:0042802">
    <property type="term" value="F:identical protein binding"/>
    <property type="evidence" value="ECO:0007669"/>
    <property type="project" value="UniProtKB-ARBA"/>
</dbReference>
<dbReference type="PATRIC" id="fig|1411148.3.peg.1379"/>
<dbReference type="PANTHER" id="PTHR11644:SF2">
    <property type="entry name" value="CYTIDINE DEAMINASE"/>
    <property type="match status" value="1"/>
</dbReference>
<evidence type="ECO:0000256" key="4">
    <source>
        <dbReference type="ARBA" id="ARBA00022833"/>
    </source>
</evidence>
<dbReference type="PANTHER" id="PTHR11644">
    <property type="entry name" value="CYTIDINE DEAMINASE"/>
    <property type="match status" value="1"/>
</dbReference>
<comment type="similarity">
    <text evidence="1">Belongs to the cytidine and deoxycytidylate deaminase family.</text>
</comment>
<evidence type="ECO:0000313" key="7">
    <source>
        <dbReference type="Proteomes" id="UP000018837"/>
    </source>
</evidence>
<dbReference type="Pfam" id="PF00383">
    <property type="entry name" value="dCMP_cyt_deam_1"/>
    <property type="match status" value="1"/>
</dbReference>
<evidence type="ECO:0000259" key="5">
    <source>
        <dbReference type="PROSITE" id="PS51747"/>
    </source>
</evidence>